<dbReference type="InterPro" id="IPR004667">
    <property type="entry name" value="ADP_ATP_car_bac_type"/>
</dbReference>
<feature type="transmembrane region" description="Helical" evidence="9">
    <location>
        <begin position="108"/>
        <end position="125"/>
    </location>
</feature>
<dbReference type="Proteomes" id="UP000516437">
    <property type="component" value="Chromosome 3"/>
</dbReference>
<evidence type="ECO:0000256" key="7">
    <source>
        <dbReference type="ARBA" id="ARBA00023136"/>
    </source>
</evidence>
<comment type="subcellular location">
    <subcellularLocation>
        <location evidence="1">Membrane</location>
        <topology evidence="1">Multi-pass membrane protein</topology>
    </subcellularLocation>
    <subcellularLocation>
        <location evidence="9">Plastid</location>
        <location evidence="9">Chloroplast membrane</location>
        <topology evidence="9">Multi-pass membrane protein</topology>
    </subcellularLocation>
</comment>
<keyword evidence="4 9" id="KW-0547">Nucleotide-binding</keyword>
<evidence type="ECO:0000256" key="3">
    <source>
        <dbReference type="ARBA" id="ARBA00022692"/>
    </source>
</evidence>
<dbReference type="GO" id="GO:0005524">
    <property type="term" value="F:ATP binding"/>
    <property type="evidence" value="ECO:0007669"/>
    <property type="project" value="UniProtKB-KW"/>
</dbReference>
<comment type="caution">
    <text evidence="12">The sequence shown here is derived from an EMBL/GenBank/DDBJ whole genome shotgun (WGS) entry which is preliminary data.</text>
</comment>
<dbReference type="Pfam" id="PF03219">
    <property type="entry name" value="TLC"/>
    <property type="match status" value="1"/>
</dbReference>
<dbReference type="PROSITE" id="PS51649">
    <property type="entry name" value="NPH3"/>
    <property type="match status" value="1"/>
</dbReference>
<dbReference type="InterPro" id="IPR027356">
    <property type="entry name" value="NPH3_dom"/>
</dbReference>
<dbReference type="OrthoDB" id="2190844at2759"/>
<feature type="transmembrane region" description="Helical" evidence="9">
    <location>
        <begin position="265"/>
        <end position="287"/>
    </location>
</feature>
<sequence>MEALLKAKGLLSLPPNPKARVLSPSQGLKHRFFIPKTKSFGGFSLSSNGFEKAIGFVSKNRGFCQKERSLFICRADAAAAADGQPLFGEVEIEKPKILGIEVTTLKKIIPLGLMFFCILFNYTILRDTKDVLVVTAKGSSAEIIPFLKTWVNLPMAIGFMLLYNKLANVLSKQALFYTVILPFIGFFGAFGFFMYPLSNYIHPEAFADKLLNILGPRFLGPLAIMRIWSFCLFYVMAELWGSVVISVLFWGFANQITTVEEAKRFYPLFGLGANVALIFSGRTVKYFSNLRKNLGPGVDGWAISLKAMMSIVVVMGFTICFLYWWVNNYVPLPTRSKKKKEKPKMGTMESLKFLVSSRYIRDLATLVVAYGISINLVEVTWKSKLKAQFPSPNEYSSFMGDFSTATGIATFTMMLLSQFIFDKYGWGVAAKITPTVLLLTGVGFFSLILFGGPIAPALASFGITPLLAAVYVGALQNIFSKSAKYSLFDPCKEMAYIPLDEETKVKGKAAIDVVCNPLGKSGGALIQQFMILTFGSLANSTPYLGGILLVIVLAWLAAAKSLDTQFTALRQEEELEKEMERAAVKIPVVAENATGNGSLSSGSALTPKAGCSEAAFIPCPRLICISPTPAHQAERDLETGKKSKMNKLSFPESVTFPSKPSQFAAECWFDDACILDMDYFVKTLSGVKAKGVRHDLIGSIITHYASKWLPDLSGGDVIEKGLTNFGESPESVTASWMKKRFFVETIVGVLPPEKDSIPCNFLLRLLRTANMIGVEPTYRAELERRISWQLEHASLKELMIPSFSHTCGTLLDVELVMRLVKRFVNLDEAAKTGTAMIKVAKLVDCYLAEAAVDSNLSLSEFVELAGALPGHARAADDGLYRAIDTYLKAHPGASKEQRKSLCRLIDSRKLSPEASLHAAQNERLPVRAVIQVLFSEQGKLSRHIDWSGSFSSTRSPNPGLDPQVRCHSKREMSAQQMEIRRLKEDVLRLQSQCNSMQAQIERLVEKKKGVFKWKMFGKPSLKSVCDVEKIAEFPEDSGNGPETPVDVKTKLVRGRTPTKWRRKSLS</sequence>
<evidence type="ECO:0000256" key="4">
    <source>
        <dbReference type="ARBA" id="ARBA00022741"/>
    </source>
</evidence>
<keyword evidence="9" id="KW-0150">Chloroplast</keyword>
<keyword evidence="9" id="KW-0934">Plastid</keyword>
<evidence type="ECO:0000313" key="12">
    <source>
        <dbReference type="EMBL" id="KAB1218630.1"/>
    </source>
</evidence>
<keyword evidence="13" id="KW-1185">Reference proteome</keyword>
<feature type="domain" description="NPH3" evidence="11">
    <location>
        <begin position="666"/>
        <end position="939"/>
    </location>
</feature>
<organism evidence="12 13">
    <name type="scientific">Morella rubra</name>
    <name type="common">Chinese bayberry</name>
    <dbReference type="NCBI Taxonomy" id="262757"/>
    <lineage>
        <taxon>Eukaryota</taxon>
        <taxon>Viridiplantae</taxon>
        <taxon>Streptophyta</taxon>
        <taxon>Embryophyta</taxon>
        <taxon>Tracheophyta</taxon>
        <taxon>Spermatophyta</taxon>
        <taxon>Magnoliopsida</taxon>
        <taxon>eudicotyledons</taxon>
        <taxon>Gunneridae</taxon>
        <taxon>Pentapetalae</taxon>
        <taxon>rosids</taxon>
        <taxon>fabids</taxon>
        <taxon>Fagales</taxon>
        <taxon>Myricaceae</taxon>
        <taxon>Morella</taxon>
    </lineage>
</organism>
<name>A0A6A1W772_9ROSI</name>
<evidence type="ECO:0000256" key="6">
    <source>
        <dbReference type="ARBA" id="ARBA00022989"/>
    </source>
</evidence>
<dbReference type="EMBL" id="RXIC02000021">
    <property type="protein sequence ID" value="KAB1218630.1"/>
    <property type="molecule type" value="Genomic_DNA"/>
</dbReference>
<dbReference type="GO" id="GO:0005471">
    <property type="term" value="F:ATP:ADP antiporter activity"/>
    <property type="evidence" value="ECO:0007669"/>
    <property type="project" value="InterPro"/>
</dbReference>
<feature type="transmembrane region" description="Helical" evidence="9">
    <location>
        <begin position="175"/>
        <end position="195"/>
    </location>
</feature>
<keyword evidence="3 9" id="KW-0812">Transmembrane</keyword>
<keyword evidence="6 9" id="KW-1133">Transmembrane helix</keyword>
<comment type="similarity">
    <text evidence="8">Belongs to the NPH3 family.</text>
</comment>
<feature type="transmembrane region" description="Helical" evidence="9">
    <location>
        <begin position="529"/>
        <end position="557"/>
    </location>
</feature>
<feature type="transmembrane region" description="Helical" evidence="9">
    <location>
        <begin position="307"/>
        <end position="330"/>
    </location>
</feature>
<evidence type="ECO:0000256" key="5">
    <source>
        <dbReference type="ARBA" id="ARBA00022840"/>
    </source>
</evidence>
<feature type="transmembrane region" description="Helical" evidence="9">
    <location>
        <begin position="359"/>
        <end position="377"/>
    </location>
</feature>
<keyword evidence="2 9" id="KW-0813">Transport</keyword>
<dbReference type="PANTHER" id="PTHR31187:SF13">
    <property type="entry name" value="ADP,ATP CARRIER PROTEIN 1, CHLOROPLASTIC"/>
    <property type="match status" value="1"/>
</dbReference>
<evidence type="ECO:0000256" key="10">
    <source>
        <dbReference type="SAM" id="Coils"/>
    </source>
</evidence>
<gene>
    <name evidence="12" type="ORF">CJ030_MR3G026510</name>
</gene>
<evidence type="ECO:0000256" key="8">
    <source>
        <dbReference type="PROSITE-ProRule" id="PRU00982"/>
    </source>
</evidence>
<dbReference type="GO" id="GO:0031969">
    <property type="term" value="C:chloroplast membrane"/>
    <property type="evidence" value="ECO:0007669"/>
    <property type="project" value="UniProtKB-SubCell"/>
</dbReference>
<evidence type="ECO:0000313" key="13">
    <source>
        <dbReference type="Proteomes" id="UP000516437"/>
    </source>
</evidence>
<feature type="transmembrane region" description="Helical" evidence="9">
    <location>
        <begin position="145"/>
        <end position="163"/>
    </location>
</feature>
<feature type="transmembrane region" description="Helical" evidence="9">
    <location>
        <begin position="397"/>
        <end position="416"/>
    </location>
</feature>
<reference evidence="12 13" key="1">
    <citation type="journal article" date="2019" name="Plant Biotechnol. J.">
        <title>The red bayberry genome and genetic basis of sex determination.</title>
        <authorList>
            <person name="Jia H.M."/>
            <person name="Jia H.J."/>
            <person name="Cai Q.L."/>
            <person name="Wang Y."/>
            <person name="Zhao H.B."/>
            <person name="Yang W.F."/>
            <person name="Wang G.Y."/>
            <person name="Li Y.H."/>
            <person name="Zhan D.L."/>
            <person name="Shen Y.T."/>
            <person name="Niu Q.F."/>
            <person name="Chang L."/>
            <person name="Qiu J."/>
            <person name="Zhao L."/>
            <person name="Xie H.B."/>
            <person name="Fu W.Y."/>
            <person name="Jin J."/>
            <person name="Li X.W."/>
            <person name="Jiao Y."/>
            <person name="Zhou C.C."/>
            <person name="Tu T."/>
            <person name="Chai C.Y."/>
            <person name="Gao J.L."/>
            <person name="Fan L.J."/>
            <person name="van de Weg E."/>
            <person name="Wang J.Y."/>
            <person name="Gao Z.S."/>
        </authorList>
    </citation>
    <scope>NUCLEOTIDE SEQUENCE [LARGE SCALE GENOMIC DNA]</scope>
    <source>
        <tissue evidence="12">Leaves</tissue>
    </source>
</reference>
<dbReference type="InterPro" id="IPR036259">
    <property type="entry name" value="MFS_trans_sf"/>
</dbReference>
<accession>A0A6A1W772</accession>
<dbReference type="SUPFAM" id="SSF103473">
    <property type="entry name" value="MFS general substrate transporter"/>
    <property type="match status" value="1"/>
</dbReference>
<evidence type="ECO:0000256" key="2">
    <source>
        <dbReference type="ARBA" id="ARBA00022448"/>
    </source>
</evidence>
<feature type="transmembrane region" description="Helical" evidence="9">
    <location>
        <begin position="428"/>
        <end position="448"/>
    </location>
</feature>
<protein>
    <recommendedName>
        <fullName evidence="9">ADP,ATP carrier protein</fullName>
    </recommendedName>
</protein>
<proteinExistence type="inferred from homology"/>
<comment type="similarity">
    <text evidence="9">Belongs to the ADP/ATP translocase tlc family.</text>
</comment>
<feature type="transmembrane region" description="Helical" evidence="9">
    <location>
        <begin position="227"/>
        <end position="253"/>
    </location>
</feature>
<keyword evidence="5 9" id="KW-0067">ATP-binding</keyword>
<dbReference type="Pfam" id="PF03000">
    <property type="entry name" value="NPH3"/>
    <property type="match status" value="1"/>
</dbReference>
<dbReference type="AlphaFoldDB" id="A0A6A1W772"/>
<feature type="transmembrane region" description="Helical" evidence="9">
    <location>
        <begin position="454"/>
        <end position="474"/>
    </location>
</feature>
<evidence type="ECO:0000256" key="1">
    <source>
        <dbReference type="ARBA" id="ARBA00004141"/>
    </source>
</evidence>
<evidence type="ECO:0000256" key="9">
    <source>
        <dbReference type="RuleBase" id="RU363121"/>
    </source>
</evidence>
<keyword evidence="10" id="KW-0175">Coiled coil</keyword>
<evidence type="ECO:0000259" key="11">
    <source>
        <dbReference type="PROSITE" id="PS51649"/>
    </source>
</evidence>
<dbReference type="NCBIfam" id="TIGR00769">
    <property type="entry name" value="AAA"/>
    <property type="match status" value="1"/>
</dbReference>
<feature type="coiled-coil region" evidence="10">
    <location>
        <begin position="972"/>
        <end position="1006"/>
    </location>
</feature>
<keyword evidence="7 9" id="KW-0472">Membrane</keyword>
<dbReference type="PANTHER" id="PTHR31187">
    <property type="match status" value="1"/>
</dbReference>